<gene>
    <name evidence="2" type="ORF">METZ01_LOCUS509424</name>
</gene>
<dbReference type="AlphaFoldDB" id="A0A383EJR3"/>
<dbReference type="Gene3D" id="3.40.30.10">
    <property type="entry name" value="Glutaredoxin"/>
    <property type="match status" value="1"/>
</dbReference>
<sequence length="84" mass="9425">LKQLASDVELDREQFDQCLDNGTFRPTVQSAVEEARRYAIQGTPSFLINGRFAPAPPAFLPPFEFFTRLVEEELVAQAEAPVAR</sequence>
<name>A0A383EJR3_9ZZZZ</name>
<organism evidence="2">
    <name type="scientific">marine metagenome</name>
    <dbReference type="NCBI Taxonomy" id="408172"/>
    <lineage>
        <taxon>unclassified sequences</taxon>
        <taxon>metagenomes</taxon>
        <taxon>ecological metagenomes</taxon>
    </lineage>
</organism>
<dbReference type="InterPro" id="IPR036249">
    <property type="entry name" value="Thioredoxin-like_sf"/>
</dbReference>
<evidence type="ECO:0000313" key="2">
    <source>
        <dbReference type="EMBL" id="SVE56570.1"/>
    </source>
</evidence>
<feature type="domain" description="Thioredoxin-like fold" evidence="1">
    <location>
        <begin position="4"/>
        <end position="53"/>
    </location>
</feature>
<dbReference type="SUPFAM" id="SSF52833">
    <property type="entry name" value="Thioredoxin-like"/>
    <property type="match status" value="1"/>
</dbReference>
<protein>
    <recommendedName>
        <fullName evidence="1">Thioredoxin-like fold domain-containing protein</fullName>
    </recommendedName>
</protein>
<feature type="non-terminal residue" evidence="2">
    <location>
        <position position="1"/>
    </location>
</feature>
<accession>A0A383EJR3</accession>
<dbReference type="InterPro" id="IPR012336">
    <property type="entry name" value="Thioredoxin-like_fold"/>
</dbReference>
<evidence type="ECO:0000259" key="1">
    <source>
        <dbReference type="Pfam" id="PF13462"/>
    </source>
</evidence>
<proteinExistence type="predicted"/>
<reference evidence="2" key="1">
    <citation type="submission" date="2018-05" db="EMBL/GenBank/DDBJ databases">
        <authorList>
            <person name="Lanie J.A."/>
            <person name="Ng W.-L."/>
            <person name="Kazmierczak K.M."/>
            <person name="Andrzejewski T.M."/>
            <person name="Davidsen T.M."/>
            <person name="Wayne K.J."/>
            <person name="Tettelin H."/>
            <person name="Glass J.I."/>
            <person name="Rusch D."/>
            <person name="Podicherti R."/>
            <person name="Tsui H.-C.T."/>
            <person name="Winkler M.E."/>
        </authorList>
    </citation>
    <scope>NUCLEOTIDE SEQUENCE</scope>
</reference>
<dbReference type="Pfam" id="PF13462">
    <property type="entry name" value="Thioredoxin_4"/>
    <property type="match status" value="1"/>
</dbReference>
<dbReference type="EMBL" id="UINC01226186">
    <property type="protein sequence ID" value="SVE56570.1"/>
    <property type="molecule type" value="Genomic_DNA"/>
</dbReference>